<dbReference type="Proteomes" id="UP000650833">
    <property type="component" value="Unassembled WGS sequence"/>
</dbReference>
<reference evidence="6" key="1">
    <citation type="submission" date="2020-12" db="EMBL/GenBank/DDBJ databases">
        <title>Metabolic potential, ecology and presence of endohyphal bacteria is reflected in genomic diversity of Mucoromycotina.</title>
        <authorList>
            <person name="Muszewska A."/>
            <person name="Okrasinska A."/>
            <person name="Steczkiewicz K."/>
            <person name="Drgas O."/>
            <person name="Orlowska M."/>
            <person name="Perlinska-Lenart U."/>
            <person name="Aleksandrzak-Piekarczyk T."/>
            <person name="Szatraj K."/>
            <person name="Zielenkiewicz U."/>
            <person name="Pilsyk S."/>
            <person name="Malc E."/>
            <person name="Mieczkowski P."/>
            <person name="Kruszewska J.S."/>
            <person name="Biernat P."/>
            <person name="Pawlowska J."/>
        </authorList>
    </citation>
    <scope>NUCLEOTIDE SEQUENCE</scope>
    <source>
        <strain evidence="6">CBS 226.32</strain>
    </source>
</reference>
<proteinExistence type="inferred from homology"/>
<feature type="region of interest" description="Disordered" evidence="5">
    <location>
        <begin position="207"/>
        <end position="240"/>
    </location>
</feature>
<dbReference type="PANTHER" id="PTHR31344:SF0">
    <property type="entry name" value="NUCLEAR PORE COMPLEX PROTEIN NUP205"/>
    <property type="match status" value="1"/>
</dbReference>
<dbReference type="EMBL" id="JAEPRC010000218">
    <property type="protein sequence ID" value="KAG2203730.1"/>
    <property type="molecule type" value="Genomic_DNA"/>
</dbReference>
<feature type="compositionally biased region" description="Low complexity" evidence="5">
    <location>
        <begin position="207"/>
        <end position="228"/>
    </location>
</feature>
<evidence type="ECO:0000256" key="2">
    <source>
        <dbReference type="ARBA" id="ARBA00005892"/>
    </source>
</evidence>
<keyword evidence="4" id="KW-0539">Nucleus</keyword>
<dbReference type="GO" id="GO:0006999">
    <property type="term" value="P:nuclear pore organization"/>
    <property type="evidence" value="ECO:0007669"/>
    <property type="project" value="TreeGrafter"/>
</dbReference>
<name>A0A8H7R524_9FUNG</name>
<keyword evidence="7" id="KW-1185">Reference proteome</keyword>
<dbReference type="PANTHER" id="PTHR31344">
    <property type="entry name" value="NUCLEAR PORE COMPLEX PROTEIN NUP205"/>
    <property type="match status" value="1"/>
</dbReference>
<gene>
    <name evidence="6" type="ORF">INT46_004998</name>
</gene>
<comment type="similarity">
    <text evidence="2">Belongs to the NUP186/NUP192/NUP205 family.</text>
</comment>
<dbReference type="OrthoDB" id="2019644at2759"/>
<evidence type="ECO:0000313" key="7">
    <source>
        <dbReference type="Proteomes" id="UP000650833"/>
    </source>
</evidence>
<organism evidence="6 7">
    <name type="scientific">Mucor plumbeus</name>
    <dbReference type="NCBI Taxonomy" id="97098"/>
    <lineage>
        <taxon>Eukaryota</taxon>
        <taxon>Fungi</taxon>
        <taxon>Fungi incertae sedis</taxon>
        <taxon>Mucoromycota</taxon>
        <taxon>Mucoromycotina</taxon>
        <taxon>Mucoromycetes</taxon>
        <taxon>Mucorales</taxon>
        <taxon>Mucorineae</taxon>
        <taxon>Mucoraceae</taxon>
        <taxon>Mucor</taxon>
    </lineage>
</organism>
<dbReference type="Pfam" id="PF11894">
    <property type="entry name" value="Nup192"/>
    <property type="match status" value="1"/>
</dbReference>
<comment type="subcellular location">
    <subcellularLocation>
        <location evidence="1">Nucleus</location>
    </subcellularLocation>
</comment>
<accession>A0A8H7R524</accession>
<evidence type="ECO:0000256" key="1">
    <source>
        <dbReference type="ARBA" id="ARBA00004123"/>
    </source>
</evidence>
<evidence type="ECO:0000256" key="5">
    <source>
        <dbReference type="SAM" id="MobiDB-lite"/>
    </source>
</evidence>
<evidence type="ECO:0000256" key="4">
    <source>
        <dbReference type="ARBA" id="ARBA00023242"/>
    </source>
</evidence>
<evidence type="ECO:0000256" key="3">
    <source>
        <dbReference type="ARBA" id="ARBA00022448"/>
    </source>
</evidence>
<sequence>MTSLTVELRTLLDQICKDRSSTCSSNIAMHLKDQLDANKLNLIKLLDNSPKNNEHRTMIQSGKTTINDKEYRVNEDFIKQVLFLSDQLDIDEFEASRYLLEGISKAPAMNSNNIDAAVYLYHEERGYILTILNVILETARDDALDFQITTVFYNFMAGIIADNSLGFVQKLLKSEKQLAGMINSLSKTGMLAPAAAAAAAAKQQINTQQQQSTTSTTSSLFQQQKTQPQPQPQPQPQQQSLVDEMKFDPQTTSLRIDKLTDERVYVVEILYHICSLYWLEESDLLAIITKAQSANLSDATCSYITVALLSAISIRSKKPSQHDFTTNVTCLKNIHQQITTKPWKVNTLKATVEIRWALTISELATTQPNVENTLSMNKSDRVKFVESALALDVFGFMNEYLLYFKQNHTDAADKKSTIGADDMDVDGGSSAMAIDGLIVDPNDYTKFASKIAVDFQKWVIQELEVLTQSFIFNMADIFSNLKKMTLEQVAGISTSNTNSEDVIFASSLQKFLTLLASIYRDRLNGGLKFWDHTNGLSTFLPWLLEFKSTQDLAAIFDFLGSISTGEQCAPLAHNFLRMGISEADIFASHLFSWGKLFSALQFYGKEYSDRAASEEEPPTMPIIEEITLCKFLYVCQQVVQYSGQARLDIWSNPVLKVHESIVTMITCPTSTRFRAALYDLLSAFCSNWGGGINHVGESISLEVWNTLEFSDMILPEKTMTAKTSEASTVPVPPPVSTSSVNPLFGTADVATLAQKAQAQDILNKSTAKTDDNKSARPTPTYYLSEQPAGFMREYADEKSRRLYTETTSVLKLFSSLIHTESRRDQLISGFVPTARSIPVCLGHDNNRSPGTAPYMSLVIDHIFLNLNNQQYIYPETKWQLADACLNIIENSILAFNIQPVCDYIYYSKESEPRFIANYTNFFEGNIGTSATDSAKSSNNLQQALLACVSHPGFDILIRILSGGSLIQEMFKIVEKGKESFSSSCKTNFGKNMYFKNSMVRCLRIFSKVFSLQNLFVNIFIPQLRQVSQVLPMGQFKLGQFTFPSPPPALRSLANHMLYNTQVIVQIALMVDCEDYEDICCLSTSVLGSLASAPADNSVYVEFPNHVNTPIGGLGSRLAGILLSSDSANEIIFGFGERLEIDTAEITTYDDYEYDFNTIPFWLAEKTMSNIYRYDLEENDYYCHTASVRIGILDILLKNMGKDVPSPTIAEFLLGYDVKDPAIKGIQENSIVTDKRARLACLLSILSMVKAGIDSDDVDSDEENQQQPLIQSHPVLAEKCYQLIYKLCARESTSNGTLQYLRDSHDFMLKQFQAITCRLERCVSVSEPYFAGELITADQTRVKTDFLTLISVLNQRAWLMKLIALDLHQIAGTPLKSESTKILNLMYGVSSNDELTITKKLESVRLDNNTINYQQPMWNLIEIINSLDFTWVDQLDAPQNAQKDTTFTYFKDFDAKKHIIKKMNEYEIYDIRNIYKTLRQYQLTNATAMNLSDEDRANMEFEMGSLLKQLMADNRHREISYGRLHCLRAWKQVVEITISDCFESFTFEVRERIIYDLLNVLLPKLESDTGLHVDILKGLSEVILSLLTRLREDKSRQAILRVASPMDTANAADSKLPVDKLRTVFTMIINCICKEKTSLEVRSTMYSALVNLLHYVTPDNGVKAEATPSDTQKSLLELFRAQITCLLKDQSKSSLLQIICRDANEGLDAYKITAYTALEAIYVLLNEDGRSDMHRLLVRNAFLKYAIDTVESSNDALLHIIEDRDASLIPLNIHEAKISFFMQIAMNKEGASLLLNNGILQSLNNCTFLKIRPEDAKYKKNPNALKRYRRLLIPILELVNVMLKDNMDNFMAYDMLKFEEWVKNQAVLLHILQDENKQTTLSALYILQLTTSLVFQLSCQNDYFVGLENRGLDAVDFATMNLITKYCLSRNWASVVVPTNEQEEKWATEQVPATVNNLEMESMLVAKADKYIVDVINNLLSYAQASTFRTIKSQEGNSFKPVFANTLDSIKDRAPNSLRKASSTSPSLTTLVACISFTGKKLNAVNAEYESLCSQQDNVTSLKYEEILEIAQTAIPKRLGIQYDSLNPTQQSQILTTEIANRRELKAKELNNLWFTIENAVFILWRHLEFYMSTNSISTVQEYSPCERHKDETVVLLQQALFKTSRTVIANLKESCQTVLEPVLQKLENIPSTNQKDNTLPQMYKRLRKRYN</sequence>
<protein>
    <submittedName>
        <fullName evidence="6">Uncharacterized protein</fullName>
    </submittedName>
</protein>
<dbReference type="GO" id="GO:0017056">
    <property type="term" value="F:structural constituent of nuclear pore"/>
    <property type="evidence" value="ECO:0007669"/>
    <property type="project" value="TreeGrafter"/>
</dbReference>
<keyword evidence="3" id="KW-0813">Transport</keyword>
<evidence type="ECO:0000313" key="6">
    <source>
        <dbReference type="EMBL" id="KAG2203730.1"/>
    </source>
</evidence>
<dbReference type="InterPro" id="IPR021827">
    <property type="entry name" value="Nup186/Nup192/Nup205"/>
</dbReference>
<comment type="caution">
    <text evidence="6">The sequence shown here is derived from an EMBL/GenBank/DDBJ whole genome shotgun (WGS) entry which is preliminary data.</text>
</comment>
<dbReference type="GO" id="GO:0044611">
    <property type="term" value="C:nuclear pore inner ring"/>
    <property type="evidence" value="ECO:0007669"/>
    <property type="project" value="TreeGrafter"/>
</dbReference>